<sequence length="478" mass="50234">MVWYLATGAALLAAYVFTTLAGAPAVVGIVLGQVALMVSLAAVAIGARRYRPATRWPWLLILGMLLVVVGGFFPSGVLAGTASPPSVADVFYLLSYAVGVWTQMTIVRSRTPAWSLPGLLDAGIITVSAALLSWIYVIDPILSDTDAGLPTRLVAAAYPLGDLLLAAFCARHLLDGGPKGVAAYSLAGYVMLTVIPDTLNTLDALAGETRWTFLVSVLWMAGGLLLGLCGTHPSMRDVDAPSAVAAPDLGPARLTMLALASLLAPAALLVQYLRGAPLYVPLICASCGLLFLLVIGRLAGLVAIQRRMAVTDALTGLWSRRYLDGALSGLAGRRNRRAAVLLLDIDHFKRVNDTYGHDGGDRVLREVAQRLSQAVRRGDVSARYGGEEFVVLLPDTAPDDARVIADRILTAVRSEPITVGGDVTITVTVSIGVACLPADVSVPGELTLLADQMLYRAKESGRNRVVTTSDTAVVTAAA</sequence>
<dbReference type="Pfam" id="PF00990">
    <property type="entry name" value="GGDEF"/>
    <property type="match status" value="1"/>
</dbReference>
<keyword evidence="1" id="KW-0812">Transmembrane</keyword>
<dbReference type="PANTHER" id="PTHR45138">
    <property type="entry name" value="REGULATORY COMPONENTS OF SENSORY TRANSDUCTION SYSTEM"/>
    <property type="match status" value="1"/>
</dbReference>
<dbReference type="GO" id="GO:0043709">
    <property type="term" value="P:cell adhesion involved in single-species biofilm formation"/>
    <property type="evidence" value="ECO:0007669"/>
    <property type="project" value="TreeGrafter"/>
</dbReference>
<evidence type="ECO:0000259" key="2">
    <source>
        <dbReference type="PROSITE" id="PS50887"/>
    </source>
</evidence>
<dbReference type="PROSITE" id="PS50887">
    <property type="entry name" value="GGDEF"/>
    <property type="match status" value="1"/>
</dbReference>
<name>A0A171CXG9_9ACTN</name>
<dbReference type="GO" id="GO:0052621">
    <property type="term" value="F:diguanylate cyclase activity"/>
    <property type="evidence" value="ECO:0007669"/>
    <property type="project" value="TreeGrafter"/>
</dbReference>
<evidence type="ECO:0000313" key="4">
    <source>
        <dbReference type="Proteomes" id="UP000077701"/>
    </source>
</evidence>
<feature type="transmembrane region" description="Helical" evidence="1">
    <location>
        <begin position="57"/>
        <end position="78"/>
    </location>
</feature>
<organism evidence="3 4">
    <name type="scientific">Planomonospora sphaerica</name>
    <dbReference type="NCBI Taxonomy" id="161355"/>
    <lineage>
        <taxon>Bacteria</taxon>
        <taxon>Bacillati</taxon>
        <taxon>Actinomycetota</taxon>
        <taxon>Actinomycetes</taxon>
        <taxon>Streptosporangiales</taxon>
        <taxon>Streptosporangiaceae</taxon>
        <taxon>Planomonospora</taxon>
    </lineage>
</organism>
<dbReference type="PANTHER" id="PTHR45138:SF9">
    <property type="entry name" value="DIGUANYLATE CYCLASE DGCM-RELATED"/>
    <property type="match status" value="1"/>
</dbReference>
<proteinExistence type="predicted"/>
<keyword evidence="1" id="KW-1133">Transmembrane helix</keyword>
<reference evidence="4" key="2">
    <citation type="submission" date="2016-04" db="EMBL/GenBank/DDBJ databases">
        <title>Planomonospora sphaerica JCM9374 whole genome shotgun sequence.</title>
        <authorList>
            <person name="Suzuki T."/>
            <person name="Dohra H."/>
            <person name="Kodani S."/>
        </authorList>
    </citation>
    <scope>NUCLEOTIDE SEQUENCE [LARGE SCALE GENOMIC DNA]</scope>
    <source>
        <strain evidence="4">JCM 9374</strain>
    </source>
</reference>
<keyword evidence="1" id="KW-0472">Membrane</keyword>
<dbReference type="InterPro" id="IPR050469">
    <property type="entry name" value="Diguanylate_Cyclase"/>
</dbReference>
<dbReference type="OrthoDB" id="23692at2"/>
<dbReference type="Gene3D" id="3.30.70.270">
    <property type="match status" value="1"/>
</dbReference>
<comment type="caution">
    <text evidence="3">The sequence shown here is derived from an EMBL/GenBank/DDBJ whole genome shotgun (WGS) entry which is preliminary data.</text>
</comment>
<dbReference type="CDD" id="cd01949">
    <property type="entry name" value="GGDEF"/>
    <property type="match status" value="1"/>
</dbReference>
<feature type="transmembrane region" description="Helical" evidence="1">
    <location>
        <begin position="90"/>
        <end position="107"/>
    </location>
</feature>
<feature type="transmembrane region" description="Helical" evidence="1">
    <location>
        <begin position="12"/>
        <end position="45"/>
    </location>
</feature>
<dbReference type="InterPro" id="IPR043128">
    <property type="entry name" value="Rev_trsase/Diguanyl_cyclase"/>
</dbReference>
<dbReference type="SUPFAM" id="SSF55073">
    <property type="entry name" value="Nucleotide cyclase"/>
    <property type="match status" value="1"/>
</dbReference>
<dbReference type="GO" id="GO:1902201">
    <property type="term" value="P:negative regulation of bacterial-type flagellum-dependent cell motility"/>
    <property type="evidence" value="ECO:0007669"/>
    <property type="project" value="TreeGrafter"/>
</dbReference>
<feature type="transmembrane region" description="Helical" evidence="1">
    <location>
        <begin position="181"/>
        <end position="199"/>
    </location>
</feature>
<dbReference type="Proteomes" id="UP000077701">
    <property type="component" value="Unassembled WGS sequence"/>
</dbReference>
<dbReference type="AlphaFoldDB" id="A0A171CXG9"/>
<dbReference type="STRING" id="161355.PS9374_03031"/>
<evidence type="ECO:0000313" key="3">
    <source>
        <dbReference type="EMBL" id="GAT67378.1"/>
    </source>
</evidence>
<reference evidence="3 4" key="1">
    <citation type="journal article" date="2016" name="Genome Announc.">
        <title>Draft Genome Sequence of Planomonospora sphaerica JCM9374, a Rare Actinomycete.</title>
        <authorList>
            <person name="Dohra H."/>
            <person name="Suzuki T."/>
            <person name="Inoue Y."/>
            <person name="Kodani S."/>
        </authorList>
    </citation>
    <scope>NUCLEOTIDE SEQUENCE [LARGE SCALE GENOMIC DNA]</scope>
    <source>
        <strain evidence="3 4">JCM 9374</strain>
    </source>
</reference>
<dbReference type="InterPro" id="IPR029787">
    <property type="entry name" value="Nucleotide_cyclase"/>
</dbReference>
<feature type="transmembrane region" description="Helical" evidence="1">
    <location>
        <begin position="252"/>
        <end position="273"/>
    </location>
</feature>
<dbReference type="EMBL" id="BDCX01000006">
    <property type="protein sequence ID" value="GAT67378.1"/>
    <property type="molecule type" value="Genomic_DNA"/>
</dbReference>
<gene>
    <name evidence="3" type="ORF">PS9374_03031</name>
</gene>
<feature type="domain" description="GGDEF" evidence="2">
    <location>
        <begin position="336"/>
        <end position="470"/>
    </location>
</feature>
<feature type="transmembrane region" description="Helical" evidence="1">
    <location>
        <begin position="279"/>
        <end position="299"/>
    </location>
</feature>
<dbReference type="GO" id="GO:0005886">
    <property type="term" value="C:plasma membrane"/>
    <property type="evidence" value="ECO:0007669"/>
    <property type="project" value="TreeGrafter"/>
</dbReference>
<accession>A0A171CXG9</accession>
<protein>
    <submittedName>
        <fullName evidence="3">Cellulose synthase</fullName>
    </submittedName>
</protein>
<dbReference type="FunFam" id="3.30.70.270:FF:000001">
    <property type="entry name" value="Diguanylate cyclase domain protein"/>
    <property type="match status" value="1"/>
</dbReference>
<feature type="transmembrane region" description="Helical" evidence="1">
    <location>
        <begin position="211"/>
        <end position="231"/>
    </location>
</feature>
<evidence type="ECO:0000256" key="1">
    <source>
        <dbReference type="SAM" id="Phobius"/>
    </source>
</evidence>
<dbReference type="NCBIfam" id="TIGR00254">
    <property type="entry name" value="GGDEF"/>
    <property type="match status" value="1"/>
</dbReference>
<dbReference type="InterPro" id="IPR000160">
    <property type="entry name" value="GGDEF_dom"/>
</dbReference>
<feature type="transmembrane region" description="Helical" evidence="1">
    <location>
        <begin position="119"/>
        <end position="137"/>
    </location>
</feature>
<dbReference type="SMART" id="SM00267">
    <property type="entry name" value="GGDEF"/>
    <property type="match status" value="1"/>
</dbReference>
<keyword evidence="4" id="KW-1185">Reference proteome</keyword>